<name>A0A243WHW8_9BACT</name>
<organism evidence="5 6">
    <name type="scientific">Hymenobacter crusticola</name>
    <dbReference type="NCBI Taxonomy" id="1770526"/>
    <lineage>
        <taxon>Bacteria</taxon>
        <taxon>Pseudomonadati</taxon>
        <taxon>Bacteroidota</taxon>
        <taxon>Cytophagia</taxon>
        <taxon>Cytophagales</taxon>
        <taxon>Hymenobacteraceae</taxon>
        <taxon>Hymenobacter</taxon>
    </lineage>
</organism>
<dbReference type="PANTHER" id="PTHR43065">
    <property type="entry name" value="SENSOR HISTIDINE KINASE"/>
    <property type="match status" value="1"/>
</dbReference>
<dbReference type="InterPro" id="IPR004358">
    <property type="entry name" value="Sig_transdc_His_kin-like_C"/>
</dbReference>
<dbReference type="PANTHER" id="PTHR43065:SF48">
    <property type="entry name" value="HISTIDINE KINASE"/>
    <property type="match status" value="1"/>
</dbReference>
<feature type="domain" description="Histidine kinase" evidence="4">
    <location>
        <begin position="292"/>
        <end position="464"/>
    </location>
</feature>
<keyword evidence="6" id="KW-1185">Reference proteome</keyword>
<protein>
    <recommendedName>
        <fullName evidence="2">histidine kinase</fullName>
        <ecNumber evidence="2">2.7.13.3</ecNumber>
    </recommendedName>
</protein>
<dbReference type="InterPro" id="IPR018490">
    <property type="entry name" value="cNMP-bd_dom_sf"/>
</dbReference>
<dbReference type="InterPro" id="IPR003594">
    <property type="entry name" value="HATPase_dom"/>
</dbReference>
<dbReference type="PRINTS" id="PR00344">
    <property type="entry name" value="BCTRLSENSOR"/>
</dbReference>
<evidence type="ECO:0000259" key="3">
    <source>
        <dbReference type="PROSITE" id="PS50042"/>
    </source>
</evidence>
<sequence length="464" mass="50914">MPANLTREELLTITTFQGLPLETIDWLLMNGERRDYAPDASIVQPGDPAEYLTAFVQGGVQFFRTQNGHREPYFRIETGQVSGVLPYSRLQTLSNYGAAVGQTVMYALHRNFFPELERVSPELVQRLVGLMSDRVREEARGQERDEKLRALGKLSAGLAHELNNPAAAIARAAEALADRAATKPALLLSLVRHCPTPESLEALMNLAQAACSTEPQTRPSALQRADLEDELADWLEEQGVPDGYQLAGGLIDAGLALDQLKPVAADLPVEVLPAALAWLEGQLTTYHLVCDVQEASSRISTLVNNVKTYSHMDRGSDMASLDVVSGLESTLNMFSYQLRNKNIQLVRDYAPDLPMICGQVSSLNQVWTNLIDNALDALPEGGTITLRTRREGDFVRVFIVDNGPGIPAEILSRIFEPFFTTKQAGDGTGLGLDIAQRTIRNHNGRLEVQSTPGHTEFCAWLPVA</sequence>
<dbReference type="SUPFAM" id="SSF47384">
    <property type="entry name" value="Homodimeric domain of signal transducing histidine kinase"/>
    <property type="match status" value="1"/>
</dbReference>
<dbReference type="RefSeq" id="WP_086592688.1">
    <property type="nucleotide sequence ID" value="NZ_MTSE01000002.1"/>
</dbReference>
<dbReference type="EC" id="2.7.13.3" evidence="2"/>
<dbReference type="Gene3D" id="2.60.120.10">
    <property type="entry name" value="Jelly Rolls"/>
    <property type="match status" value="1"/>
</dbReference>
<reference evidence="5 6" key="1">
    <citation type="submission" date="2017-01" db="EMBL/GenBank/DDBJ databases">
        <title>A new Hymenobacter.</title>
        <authorList>
            <person name="Liang Y."/>
            <person name="Feng F."/>
        </authorList>
    </citation>
    <scope>NUCLEOTIDE SEQUENCE [LARGE SCALE GENOMIC DNA]</scope>
    <source>
        <strain evidence="5">MIMBbqt21</strain>
    </source>
</reference>
<evidence type="ECO:0000313" key="6">
    <source>
        <dbReference type="Proteomes" id="UP000194873"/>
    </source>
</evidence>
<proteinExistence type="predicted"/>
<dbReference type="CDD" id="cd00038">
    <property type="entry name" value="CAP_ED"/>
    <property type="match status" value="1"/>
</dbReference>
<dbReference type="Gene3D" id="1.10.287.130">
    <property type="match status" value="1"/>
</dbReference>
<evidence type="ECO:0000256" key="1">
    <source>
        <dbReference type="ARBA" id="ARBA00000085"/>
    </source>
</evidence>
<dbReference type="InterPro" id="IPR000595">
    <property type="entry name" value="cNMP-bd_dom"/>
</dbReference>
<dbReference type="Gene3D" id="3.30.565.10">
    <property type="entry name" value="Histidine kinase-like ATPase, C-terminal domain"/>
    <property type="match status" value="1"/>
</dbReference>
<dbReference type="SUPFAM" id="SSF51206">
    <property type="entry name" value="cAMP-binding domain-like"/>
    <property type="match status" value="1"/>
</dbReference>
<dbReference type="InterPro" id="IPR005467">
    <property type="entry name" value="His_kinase_dom"/>
</dbReference>
<evidence type="ECO:0000259" key="4">
    <source>
        <dbReference type="PROSITE" id="PS50109"/>
    </source>
</evidence>
<dbReference type="EMBL" id="MTSE01000002">
    <property type="protein sequence ID" value="OUJ75142.1"/>
    <property type="molecule type" value="Genomic_DNA"/>
</dbReference>
<accession>A0A243WHW8</accession>
<gene>
    <name evidence="5" type="ORF">BXP70_03705</name>
</gene>
<dbReference type="InterPro" id="IPR036890">
    <property type="entry name" value="HATPase_C_sf"/>
</dbReference>
<dbReference type="PROSITE" id="PS50042">
    <property type="entry name" value="CNMP_BINDING_3"/>
    <property type="match status" value="1"/>
</dbReference>
<dbReference type="InterPro" id="IPR036097">
    <property type="entry name" value="HisK_dim/P_sf"/>
</dbReference>
<dbReference type="AlphaFoldDB" id="A0A243WHW8"/>
<dbReference type="SUPFAM" id="SSF55874">
    <property type="entry name" value="ATPase domain of HSP90 chaperone/DNA topoisomerase II/histidine kinase"/>
    <property type="match status" value="1"/>
</dbReference>
<dbReference type="OrthoDB" id="9806995at2"/>
<evidence type="ECO:0000313" key="5">
    <source>
        <dbReference type="EMBL" id="OUJ75142.1"/>
    </source>
</evidence>
<dbReference type="PROSITE" id="PS50109">
    <property type="entry name" value="HIS_KIN"/>
    <property type="match status" value="1"/>
</dbReference>
<feature type="domain" description="Cyclic nucleotide-binding" evidence="3">
    <location>
        <begin position="15"/>
        <end position="134"/>
    </location>
</feature>
<comment type="catalytic activity">
    <reaction evidence="1">
        <text>ATP + protein L-histidine = ADP + protein N-phospho-L-histidine.</text>
        <dbReference type="EC" id="2.7.13.3"/>
    </reaction>
</comment>
<dbReference type="InterPro" id="IPR014710">
    <property type="entry name" value="RmlC-like_jellyroll"/>
</dbReference>
<evidence type="ECO:0000256" key="2">
    <source>
        <dbReference type="ARBA" id="ARBA00012438"/>
    </source>
</evidence>
<dbReference type="Proteomes" id="UP000194873">
    <property type="component" value="Unassembled WGS sequence"/>
</dbReference>
<dbReference type="Pfam" id="PF02518">
    <property type="entry name" value="HATPase_c"/>
    <property type="match status" value="1"/>
</dbReference>
<dbReference type="SMART" id="SM00100">
    <property type="entry name" value="cNMP"/>
    <property type="match status" value="1"/>
</dbReference>
<dbReference type="GO" id="GO:0000155">
    <property type="term" value="F:phosphorelay sensor kinase activity"/>
    <property type="evidence" value="ECO:0007669"/>
    <property type="project" value="InterPro"/>
</dbReference>
<dbReference type="SMART" id="SM00387">
    <property type="entry name" value="HATPase_c"/>
    <property type="match status" value="1"/>
</dbReference>
<comment type="caution">
    <text evidence="5">The sequence shown here is derived from an EMBL/GenBank/DDBJ whole genome shotgun (WGS) entry which is preliminary data.</text>
</comment>